<gene>
    <name evidence="1" type="ORF">GCM10010979_17360</name>
</gene>
<protein>
    <submittedName>
        <fullName evidence="1">Uncharacterized protein</fullName>
    </submittedName>
</protein>
<dbReference type="Proteomes" id="UP000606922">
    <property type="component" value="Unassembled WGS sequence"/>
</dbReference>
<organism evidence="1 2">
    <name type="scientific">Conyzicola nivalis</name>
    <dbReference type="NCBI Taxonomy" id="1477021"/>
    <lineage>
        <taxon>Bacteria</taxon>
        <taxon>Bacillati</taxon>
        <taxon>Actinomycetota</taxon>
        <taxon>Actinomycetes</taxon>
        <taxon>Micrococcales</taxon>
        <taxon>Microbacteriaceae</taxon>
        <taxon>Conyzicola</taxon>
    </lineage>
</organism>
<evidence type="ECO:0000313" key="2">
    <source>
        <dbReference type="Proteomes" id="UP000606922"/>
    </source>
</evidence>
<reference evidence="1" key="2">
    <citation type="submission" date="2020-09" db="EMBL/GenBank/DDBJ databases">
        <authorList>
            <person name="Sun Q."/>
            <person name="Zhou Y."/>
        </authorList>
    </citation>
    <scope>NUCLEOTIDE SEQUENCE</scope>
    <source>
        <strain evidence="1">CGMCC 1.12813</strain>
    </source>
</reference>
<accession>A0A916SJG1</accession>
<sequence length="203" mass="22696">MRWDNLFDDLEGQLEQELRAEELDEHAEEERLRIGRLSVRDRLVAVHAGAGADNDVDRAVRVILSSGEHVTVRALSFGRDWMTAQLLGETRRAAQCVLPLAAISSLVLTRAQLELSLTPDPAPAPAESTLASRLTLPFVLRDLCRRRAPIDVRTALGDVHGTIDRVGRDHLDLATHDSDRPRRESAVIDYRTIPLHQVLLVRL</sequence>
<dbReference type="RefSeq" id="WP_188510239.1">
    <property type="nucleotide sequence ID" value="NZ_BMGB01000001.1"/>
</dbReference>
<name>A0A916SJG1_9MICO</name>
<comment type="caution">
    <text evidence="1">The sequence shown here is derived from an EMBL/GenBank/DDBJ whole genome shotgun (WGS) entry which is preliminary data.</text>
</comment>
<proteinExistence type="predicted"/>
<keyword evidence="2" id="KW-1185">Reference proteome</keyword>
<dbReference type="AlphaFoldDB" id="A0A916SJG1"/>
<evidence type="ECO:0000313" key="1">
    <source>
        <dbReference type="EMBL" id="GGB03226.1"/>
    </source>
</evidence>
<reference evidence="1" key="1">
    <citation type="journal article" date="2014" name="Int. J. Syst. Evol. Microbiol.">
        <title>Complete genome sequence of Corynebacterium casei LMG S-19264T (=DSM 44701T), isolated from a smear-ripened cheese.</title>
        <authorList>
            <consortium name="US DOE Joint Genome Institute (JGI-PGF)"/>
            <person name="Walter F."/>
            <person name="Albersmeier A."/>
            <person name="Kalinowski J."/>
            <person name="Ruckert C."/>
        </authorList>
    </citation>
    <scope>NUCLEOTIDE SEQUENCE</scope>
    <source>
        <strain evidence="1">CGMCC 1.12813</strain>
    </source>
</reference>
<dbReference type="EMBL" id="BMGB01000001">
    <property type="protein sequence ID" value="GGB03226.1"/>
    <property type="molecule type" value="Genomic_DNA"/>
</dbReference>